<evidence type="ECO:0000256" key="1">
    <source>
        <dbReference type="SAM" id="MobiDB-lite"/>
    </source>
</evidence>
<evidence type="ECO:0000313" key="2">
    <source>
        <dbReference type="EMBL" id="CAE0374066.1"/>
    </source>
</evidence>
<reference evidence="2" key="1">
    <citation type="submission" date="2021-01" db="EMBL/GenBank/DDBJ databases">
        <authorList>
            <person name="Corre E."/>
            <person name="Pelletier E."/>
            <person name="Niang G."/>
            <person name="Scheremetjew M."/>
            <person name="Finn R."/>
            <person name="Kale V."/>
            <person name="Holt S."/>
            <person name="Cochrane G."/>
            <person name="Meng A."/>
            <person name="Brown T."/>
            <person name="Cohen L."/>
        </authorList>
    </citation>
    <scope>NUCLEOTIDE SEQUENCE</scope>
    <source>
        <strain evidence="2">CCMP1510</strain>
    </source>
</reference>
<feature type="region of interest" description="Disordered" evidence="1">
    <location>
        <begin position="308"/>
        <end position="333"/>
    </location>
</feature>
<name>A0A7S3K5Z8_9STRA</name>
<protein>
    <submittedName>
        <fullName evidence="2">Uncharacterized protein</fullName>
    </submittedName>
</protein>
<feature type="compositionally biased region" description="Basic and acidic residues" evidence="1">
    <location>
        <begin position="68"/>
        <end position="86"/>
    </location>
</feature>
<gene>
    <name evidence="2" type="ORF">ALAG00032_LOCUS14869</name>
</gene>
<feature type="region of interest" description="Disordered" evidence="1">
    <location>
        <begin position="64"/>
        <end position="91"/>
    </location>
</feature>
<organism evidence="2">
    <name type="scientific">Aureoumbra lagunensis</name>
    <dbReference type="NCBI Taxonomy" id="44058"/>
    <lineage>
        <taxon>Eukaryota</taxon>
        <taxon>Sar</taxon>
        <taxon>Stramenopiles</taxon>
        <taxon>Ochrophyta</taxon>
        <taxon>Pelagophyceae</taxon>
        <taxon>Pelagomonadales</taxon>
        <taxon>Aureoumbra</taxon>
    </lineage>
</organism>
<proteinExistence type="predicted"/>
<sequence>MNEKTLSILAEEARVSSVAAEASMEDWRHEEAALKFVQLAKVIRDPVTQRAVALVGHNHARKAQALKETGKSSTKQEEQVPTRRASETAVTMSTKKTSNLWVGDILALERRLHSLRGKSRAMDKEKITSRSIQDDPDSFTEWWSKVQNEKINLDVYLGQELEILHNNDENDIELVAAAKREEALARALKTLSDENTILRRRRDELEAEQASVKAVAERVEQFKILYQKKFEGLKAALEDFRHAHPSPSNPANALASPVDPEPPRPYSQLETEIRQLKAQLSTEREFSRKKDAVIERYEHWYRALKASANKRSSASTASQRSHTPATPSSSTLLLGLHATTTQPPSITENYDHHYRQYRNTSNIASEEDLNSSVV</sequence>
<feature type="compositionally biased region" description="Polar residues" evidence="1">
    <location>
        <begin position="309"/>
        <end position="333"/>
    </location>
</feature>
<dbReference type="AlphaFoldDB" id="A0A7S3K5Z8"/>
<feature type="region of interest" description="Disordered" evidence="1">
    <location>
        <begin position="241"/>
        <end position="266"/>
    </location>
</feature>
<accession>A0A7S3K5Z8</accession>
<dbReference type="EMBL" id="HBIJ01022722">
    <property type="protein sequence ID" value="CAE0374066.1"/>
    <property type="molecule type" value="Transcribed_RNA"/>
</dbReference>